<dbReference type="AlphaFoldDB" id="C5KAY8"/>
<dbReference type="EMBL" id="GG671811">
    <property type="protein sequence ID" value="EER18314.1"/>
    <property type="molecule type" value="Genomic_DNA"/>
</dbReference>
<dbReference type="PANTHER" id="PTHR43246">
    <property type="entry name" value="PEPTIDYL-PROLYL CIS-TRANS ISOMERASE CYP38, CHLOROPLASTIC"/>
    <property type="match status" value="1"/>
</dbReference>
<dbReference type="PROSITE" id="PS50072">
    <property type="entry name" value="CSA_PPIASE_2"/>
    <property type="match status" value="1"/>
</dbReference>
<accession>C5KAY8</accession>
<dbReference type="Gene3D" id="2.40.100.10">
    <property type="entry name" value="Cyclophilin-like"/>
    <property type="match status" value="2"/>
</dbReference>
<dbReference type="EC" id="5.2.1.8" evidence="1"/>
<dbReference type="OrthoDB" id="423037at2759"/>
<keyword evidence="3 8" id="KW-0413">Isomerase</keyword>
<dbReference type="InterPro" id="IPR029000">
    <property type="entry name" value="Cyclophilin-like_dom_sf"/>
</dbReference>
<keyword evidence="5" id="KW-0812">Transmembrane</keyword>
<keyword evidence="5" id="KW-0472">Membrane</keyword>
<evidence type="ECO:0000256" key="1">
    <source>
        <dbReference type="ARBA" id="ARBA00013194"/>
    </source>
</evidence>
<protein>
    <recommendedName>
        <fullName evidence="1">peptidylprolyl isomerase</fullName>
        <ecNumber evidence="1">5.2.1.8</ecNumber>
    </recommendedName>
</protein>
<evidence type="ECO:0000256" key="3">
    <source>
        <dbReference type="ARBA" id="ARBA00023235"/>
    </source>
</evidence>
<gene>
    <name evidence="8" type="ORF">Pmar_PMAR005222</name>
</gene>
<reference evidence="8 9" key="1">
    <citation type="submission" date="2008-07" db="EMBL/GenBank/DDBJ databases">
        <authorList>
            <person name="El-Sayed N."/>
            <person name="Caler E."/>
            <person name="Inman J."/>
            <person name="Amedeo P."/>
            <person name="Hass B."/>
            <person name="Wortman J."/>
        </authorList>
    </citation>
    <scope>NUCLEOTIDE SEQUENCE [LARGE SCALE GENOMIC DNA]</scope>
    <source>
        <strain evidence="9">ATCC 50983 / TXsc</strain>
    </source>
</reference>
<keyword evidence="2" id="KW-0697">Rotamase</keyword>
<keyword evidence="9" id="KW-1185">Reference proteome</keyword>
<evidence type="ECO:0000259" key="7">
    <source>
        <dbReference type="PROSITE" id="PS50072"/>
    </source>
</evidence>
<dbReference type="InterPro" id="IPR002130">
    <property type="entry name" value="Cyclophilin-type_PPIase_dom"/>
</dbReference>
<sequence length="398" mass="44495">MFFVRAVTLLLAFCAMQAEAGKRLQARILVQNHDSSEPEGFIVEAYEDWAPHGYKRFKELLSDHYFDGARFFRVIQEFVAQWGLPADPADVDKFGAIPDDKVIGHNDKGTISFAATAMKNSRTTQLFINLNDNGFLDGMGFSPVAKVVEGMDVVERINSEYGDHPNQGYVRVQGESYLAKEYPNLSKIVKTEILREDEEENWGLPADPSRRGKFAPIDDDPVVESNKRGSISFASSGPNSRTTQMFINLADNTFLNSMGFSPVAKVIDGMTIVDQINKEYGEKPDQGEIHSKGEEYLQKNFPRLTKIRKTEIVGEFDDNEELVPRPPTKASEEEATVSIPEKHIEFLSVPDNLYNEAPVTKNLGKWIGVLLIAAFVVVLLVKAQGFVRRGTPAVERAE</sequence>
<keyword evidence="6" id="KW-0732">Signal</keyword>
<feature type="chain" id="PRO_5002954241" description="peptidylprolyl isomerase" evidence="6">
    <location>
        <begin position="21"/>
        <end position="398"/>
    </location>
</feature>
<keyword evidence="5" id="KW-1133">Transmembrane helix</keyword>
<evidence type="ECO:0000256" key="6">
    <source>
        <dbReference type="SAM" id="SignalP"/>
    </source>
</evidence>
<dbReference type="SUPFAM" id="SSF50891">
    <property type="entry name" value="Cyclophilin-like"/>
    <property type="match status" value="2"/>
</dbReference>
<feature type="domain" description="PPIase cyclophilin-type" evidence="7">
    <location>
        <begin position="41"/>
        <end position="159"/>
    </location>
</feature>
<evidence type="ECO:0000313" key="8">
    <source>
        <dbReference type="EMBL" id="EER18314.1"/>
    </source>
</evidence>
<feature type="transmembrane region" description="Helical" evidence="5">
    <location>
        <begin position="363"/>
        <end position="381"/>
    </location>
</feature>
<feature type="region of interest" description="Disordered" evidence="4">
    <location>
        <begin position="200"/>
        <end position="220"/>
    </location>
</feature>
<feature type="signal peptide" evidence="6">
    <location>
        <begin position="1"/>
        <end position="20"/>
    </location>
</feature>
<evidence type="ECO:0000256" key="4">
    <source>
        <dbReference type="SAM" id="MobiDB-lite"/>
    </source>
</evidence>
<dbReference type="InParanoid" id="C5KAY8"/>
<dbReference type="Proteomes" id="UP000007800">
    <property type="component" value="Unassembled WGS sequence"/>
</dbReference>
<dbReference type="GeneID" id="9049044"/>
<dbReference type="InterPro" id="IPR044665">
    <property type="entry name" value="E_coli_cyclophilin_A-like"/>
</dbReference>
<dbReference type="OMA" id="AQWGING"/>
<name>C5KAY8_PERM5</name>
<evidence type="ECO:0000256" key="5">
    <source>
        <dbReference type="SAM" id="Phobius"/>
    </source>
</evidence>
<dbReference type="GO" id="GO:0003755">
    <property type="term" value="F:peptidyl-prolyl cis-trans isomerase activity"/>
    <property type="evidence" value="ECO:0007669"/>
    <property type="project" value="UniProtKB-KW"/>
</dbReference>
<evidence type="ECO:0000256" key="2">
    <source>
        <dbReference type="ARBA" id="ARBA00023110"/>
    </source>
</evidence>
<dbReference type="Pfam" id="PF00160">
    <property type="entry name" value="Pro_isomerase"/>
    <property type="match status" value="2"/>
</dbReference>
<evidence type="ECO:0000313" key="9">
    <source>
        <dbReference type="Proteomes" id="UP000007800"/>
    </source>
</evidence>
<dbReference type="RefSeq" id="XP_002786518.1">
    <property type="nucleotide sequence ID" value="XM_002786472.1"/>
</dbReference>
<organism evidence="9">
    <name type="scientific">Perkinsus marinus (strain ATCC 50983 / TXsc)</name>
    <dbReference type="NCBI Taxonomy" id="423536"/>
    <lineage>
        <taxon>Eukaryota</taxon>
        <taxon>Sar</taxon>
        <taxon>Alveolata</taxon>
        <taxon>Perkinsozoa</taxon>
        <taxon>Perkinsea</taxon>
        <taxon>Perkinsida</taxon>
        <taxon>Perkinsidae</taxon>
        <taxon>Perkinsus</taxon>
    </lineage>
</organism>
<proteinExistence type="predicted"/>